<feature type="transmembrane region" description="Helical" evidence="2">
    <location>
        <begin position="21"/>
        <end position="44"/>
    </location>
</feature>
<dbReference type="AlphaFoldDB" id="A0A3E0VIP1"/>
<gene>
    <name evidence="4" type="ORF">B7R54_08490</name>
</gene>
<name>A0A3E0VIP1_9MICO</name>
<protein>
    <recommendedName>
        <fullName evidence="3">Cell envelope-related transcriptional attenuator domain-containing protein</fullName>
    </recommendedName>
</protein>
<evidence type="ECO:0000256" key="1">
    <source>
        <dbReference type="ARBA" id="ARBA00006068"/>
    </source>
</evidence>
<evidence type="ECO:0000256" key="2">
    <source>
        <dbReference type="SAM" id="Phobius"/>
    </source>
</evidence>
<dbReference type="EMBL" id="NBWZ01000001">
    <property type="protein sequence ID" value="RFA09260.1"/>
    <property type="molecule type" value="Genomic_DNA"/>
</dbReference>
<keyword evidence="2" id="KW-1133">Transmembrane helix</keyword>
<dbReference type="Gene3D" id="3.40.630.190">
    <property type="entry name" value="LCP protein"/>
    <property type="match status" value="1"/>
</dbReference>
<feature type="domain" description="Cell envelope-related transcriptional attenuator" evidence="3">
    <location>
        <begin position="163"/>
        <end position="343"/>
    </location>
</feature>
<feature type="transmembrane region" description="Helical" evidence="2">
    <location>
        <begin position="56"/>
        <end position="78"/>
    </location>
</feature>
<sequence>MLAFLVPGSAQLRAGRRLIGGIAVAVWLLLWLALLVIVVVFVASPATGFGLAANSSWLSVASAVALVLAALWFVLGGFTVQLLVRRRRMTGAALGRRIAVVAATVVATLVSGGIPLAAAGALHTVAQTETRLFVGSPDVTLSDGRLNILLLGTDAGPDREGRRTDSISVVSVDAATGRVVLVGLPRELQQVPLPEDSPLRADYPSGVYDCGNDCQLGFLFQRTEQFTPEEFPDALAQHSSPGVEAVRDAAEGALGMVIPYYLQVDMLGFSALIDEVGGVELDVSERLPIDGDENGVGVAGYIEPGTQRMNGTTALWYARSRQSTSDFDRMSRQRELEQALLEQKSPLSLGLAFARVTERDPGVVGTDLTEGALGRLLALASAARDQPVTTLELTPPAVDPQNPDYAAVRGMVAAALG</sequence>
<reference evidence="4 5" key="1">
    <citation type="submission" date="2017-04" db="EMBL/GenBank/DDBJ databases">
        <title>Comparative genome analysis of Subtercola boreus.</title>
        <authorList>
            <person name="Cho Y.-J."/>
            <person name="Cho A."/>
            <person name="Kim O.-S."/>
            <person name="Lee J.-I."/>
        </authorList>
    </citation>
    <scope>NUCLEOTIDE SEQUENCE [LARGE SCALE GENOMIC DNA]</scope>
    <source>
        <strain evidence="4 5">K300</strain>
    </source>
</reference>
<dbReference type="NCBIfam" id="TIGR00350">
    <property type="entry name" value="lytR_cpsA_psr"/>
    <property type="match status" value="1"/>
</dbReference>
<dbReference type="PANTHER" id="PTHR33392:SF6">
    <property type="entry name" value="POLYISOPRENYL-TEICHOIC ACID--PEPTIDOGLYCAN TEICHOIC ACID TRANSFERASE TAGU"/>
    <property type="match status" value="1"/>
</dbReference>
<comment type="caution">
    <text evidence="4">The sequence shown here is derived from an EMBL/GenBank/DDBJ whole genome shotgun (WGS) entry which is preliminary data.</text>
</comment>
<dbReference type="Pfam" id="PF03816">
    <property type="entry name" value="LytR_cpsA_psr"/>
    <property type="match status" value="1"/>
</dbReference>
<evidence type="ECO:0000313" key="4">
    <source>
        <dbReference type="EMBL" id="RFA09260.1"/>
    </source>
</evidence>
<comment type="similarity">
    <text evidence="1">Belongs to the LytR/CpsA/Psr (LCP) family.</text>
</comment>
<evidence type="ECO:0000313" key="5">
    <source>
        <dbReference type="Proteomes" id="UP000256486"/>
    </source>
</evidence>
<keyword evidence="2" id="KW-0812">Transmembrane</keyword>
<dbReference type="Proteomes" id="UP000256486">
    <property type="component" value="Unassembled WGS sequence"/>
</dbReference>
<accession>A0A3E0VIP1</accession>
<organism evidence="4 5">
    <name type="scientific">Subtercola boreus</name>
    <dbReference type="NCBI Taxonomy" id="120213"/>
    <lineage>
        <taxon>Bacteria</taxon>
        <taxon>Bacillati</taxon>
        <taxon>Actinomycetota</taxon>
        <taxon>Actinomycetes</taxon>
        <taxon>Micrococcales</taxon>
        <taxon>Microbacteriaceae</taxon>
        <taxon>Subtercola</taxon>
    </lineage>
</organism>
<dbReference type="InterPro" id="IPR004474">
    <property type="entry name" value="LytR_CpsA_psr"/>
</dbReference>
<proteinExistence type="inferred from homology"/>
<feature type="transmembrane region" description="Helical" evidence="2">
    <location>
        <begin position="98"/>
        <end position="122"/>
    </location>
</feature>
<dbReference type="InterPro" id="IPR050922">
    <property type="entry name" value="LytR/CpsA/Psr_CW_biosynth"/>
</dbReference>
<evidence type="ECO:0000259" key="3">
    <source>
        <dbReference type="Pfam" id="PF03816"/>
    </source>
</evidence>
<keyword evidence="5" id="KW-1185">Reference proteome</keyword>
<keyword evidence="2" id="KW-0472">Membrane</keyword>
<dbReference type="PANTHER" id="PTHR33392">
    <property type="entry name" value="POLYISOPRENYL-TEICHOIC ACID--PEPTIDOGLYCAN TEICHOIC ACID TRANSFERASE TAGU"/>
    <property type="match status" value="1"/>
</dbReference>